<feature type="region of interest" description="Disordered" evidence="1">
    <location>
        <begin position="1"/>
        <end position="60"/>
    </location>
</feature>
<evidence type="ECO:0000313" key="2">
    <source>
        <dbReference type="EMBL" id="KAL3688883.1"/>
    </source>
</evidence>
<dbReference type="InterPro" id="IPR052343">
    <property type="entry name" value="Retrotransposon-Effector_Assoc"/>
</dbReference>
<dbReference type="PANTHER" id="PTHR46890">
    <property type="entry name" value="NON-LTR RETROLELEMENT REVERSE TRANSCRIPTASE-LIKE PROTEIN-RELATED"/>
    <property type="match status" value="1"/>
</dbReference>
<evidence type="ECO:0000256" key="1">
    <source>
        <dbReference type="SAM" id="MobiDB-lite"/>
    </source>
</evidence>
<sequence length="269" mass="31715">MYMHKANQEKDEDYGDGWQKPYLRLRLPRRRSNRQGDVGSDPMEEQKSEQMAEGGRGPIEDAQIERNASARNSMLAYVNTKVSSQQNEELIEAPSMDELKDVVKRLPSEKAPGLDGPTAYLCLMLGVHEERMLSYADKFLARWDLAMCDSRGVIKLLPKNHERKRLRNWHPITLLTLTYKLNSKTLAGRLKKILLNLVDEHQTGFVDGRSIHNPYSFTSMQKQQDRKQYYYYYYYYYSAGSCIIRGKIKEPFIGCCRWRERWRRKANWW</sequence>
<keyword evidence="3" id="KW-1185">Reference proteome</keyword>
<protein>
    <recommendedName>
        <fullName evidence="4">Reverse transcriptase domain-containing protein</fullName>
    </recommendedName>
</protein>
<evidence type="ECO:0008006" key="4">
    <source>
        <dbReference type="Google" id="ProtNLM"/>
    </source>
</evidence>
<gene>
    <name evidence="2" type="ORF">R1sor_015192</name>
</gene>
<dbReference type="EMBL" id="JBJQOH010000004">
    <property type="protein sequence ID" value="KAL3688883.1"/>
    <property type="molecule type" value="Genomic_DNA"/>
</dbReference>
<dbReference type="Proteomes" id="UP001633002">
    <property type="component" value="Unassembled WGS sequence"/>
</dbReference>
<organism evidence="2 3">
    <name type="scientific">Riccia sorocarpa</name>
    <dbReference type="NCBI Taxonomy" id="122646"/>
    <lineage>
        <taxon>Eukaryota</taxon>
        <taxon>Viridiplantae</taxon>
        <taxon>Streptophyta</taxon>
        <taxon>Embryophyta</taxon>
        <taxon>Marchantiophyta</taxon>
        <taxon>Marchantiopsida</taxon>
        <taxon>Marchantiidae</taxon>
        <taxon>Marchantiales</taxon>
        <taxon>Ricciaceae</taxon>
        <taxon>Riccia</taxon>
    </lineage>
</organism>
<proteinExistence type="predicted"/>
<dbReference type="AlphaFoldDB" id="A0ABD3HC24"/>
<name>A0ABD3HC24_9MARC</name>
<dbReference type="PANTHER" id="PTHR46890:SF48">
    <property type="entry name" value="RNA-DIRECTED DNA POLYMERASE"/>
    <property type="match status" value="1"/>
</dbReference>
<evidence type="ECO:0000313" key="3">
    <source>
        <dbReference type="Proteomes" id="UP001633002"/>
    </source>
</evidence>
<reference evidence="2 3" key="1">
    <citation type="submission" date="2024-09" db="EMBL/GenBank/DDBJ databases">
        <title>Chromosome-scale assembly of Riccia sorocarpa.</title>
        <authorList>
            <person name="Paukszto L."/>
        </authorList>
    </citation>
    <scope>NUCLEOTIDE SEQUENCE [LARGE SCALE GENOMIC DNA]</scope>
    <source>
        <strain evidence="2">LP-2024</strain>
        <tissue evidence="2">Aerial parts of the thallus</tissue>
    </source>
</reference>
<comment type="caution">
    <text evidence="2">The sequence shown here is derived from an EMBL/GenBank/DDBJ whole genome shotgun (WGS) entry which is preliminary data.</text>
</comment>
<accession>A0ABD3HC24</accession>